<dbReference type="Proteomes" id="UP000694050">
    <property type="component" value="Unassembled WGS sequence"/>
</dbReference>
<protein>
    <submittedName>
        <fullName evidence="2">Altered inheritance of mitochondria protein 9</fullName>
    </submittedName>
</protein>
<comment type="caution">
    <text evidence="2">The sequence shown here is derived from an EMBL/GenBank/DDBJ whole genome shotgun (WGS) entry which is preliminary data.</text>
</comment>
<sequence length="292" mass="33340">MLSSSREGFVWVENTFELQQRWDNEPIIDDIKAVCQATLQLDDPAQCAVSFLTSGGFNKIYVVEVESDQKFVMRVSLLVETRHKTAGEVATLKWLSQHSTRPVPRVIAFDDTRDSKIGFEWILMEHVASTSARTRWRKMTMEDKKALVEDLARHHAQLLDTSSFQTIGTLKETNSDFIPDTLVSMMFFWGDHFGFDVHRGPFRSSHSWLYSLISIMIKAKVLEMDKAVREGDEDVADEVTYSLRIAKELSLLLPEMFPPDEDAHGKKVLWHDDLSLSNIMVDGNNSPNSIID</sequence>
<feature type="domain" description="Aminoglycoside phosphotransferase" evidence="1">
    <location>
        <begin position="52"/>
        <end position="292"/>
    </location>
</feature>
<evidence type="ECO:0000313" key="2">
    <source>
        <dbReference type="EMBL" id="KAG7409144.1"/>
    </source>
</evidence>
<gene>
    <name evidence="2" type="ORF">Forpe1208_v011428</name>
</gene>
<evidence type="ECO:0000259" key="1">
    <source>
        <dbReference type="Pfam" id="PF01636"/>
    </source>
</evidence>
<dbReference type="Pfam" id="PF01636">
    <property type="entry name" value="APH"/>
    <property type="match status" value="1"/>
</dbReference>
<evidence type="ECO:0000313" key="3">
    <source>
        <dbReference type="Proteomes" id="UP000694050"/>
    </source>
</evidence>
<organism evidence="2 3">
    <name type="scientific">Fusarium oxysporum f. sp. rapae</name>
    <dbReference type="NCBI Taxonomy" id="485398"/>
    <lineage>
        <taxon>Eukaryota</taxon>
        <taxon>Fungi</taxon>
        <taxon>Dikarya</taxon>
        <taxon>Ascomycota</taxon>
        <taxon>Pezizomycotina</taxon>
        <taxon>Sordariomycetes</taxon>
        <taxon>Hypocreomycetidae</taxon>
        <taxon>Hypocreales</taxon>
        <taxon>Nectriaceae</taxon>
        <taxon>Fusarium</taxon>
        <taxon>Fusarium oxysporum species complex</taxon>
    </lineage>
</organism>
<dbReference type="InterPro" id="IPR002575">
    <property type="entry name" value="Aminoglycoside_PTrfase"/>
</dbReference>
<reference evidence="2" key="1">
    <citation type="submission" date="2021-04" db="EMBL/GenBank/DDBJ databases">
        <title>First draft genome resource for Brassicaceae pathogens Fusarium oxysporum f. sp. raphani and Fusarium oxysporum f. sp. rapae.</title>
        <authorList>
            <person name="Asai S."/>
        </authorList>
    </citation>
    <scope>NUCLEOTIDE SEQUENCE</scope>
    <source>
        <strain evidence="2">Tf1208</strain>
    </source>
</reference>
<dbReference type="PANTHER" id="PTHR21310">
    <property type="entry name" value="AMINOGLYCOSIDE PHOSPHOTRANSFERASE-RELATED-RELATED"/>
    <property type="match status" value="1"/>
</dbReference>
<name>A0A8J5TSI7_FUSOX</name>
<accession>A0A8J5TSI7</accession>
<dbReference type="AlphaFoldDB" id="A0A8J5TSI7"/>
<dbReference type="PANTHER" id="PTHR21310:SF13">
    <property type="entry name" value="AMINOGLYCOSIDE PHOSPHOTRANSFERASE DOMAIN-CONTAINING PROTEIN"/>
    <property type="match status" value="1"/>
</dbReference>
<proteinExistence type="predicted"/>
<dbReference type="InterPro" id="IPR051678">
    <property type="entry name" value="AGP_Transferase"/>
</dbReference>
<dbReference type="EMBL" id="JAELUQ010000008">
    <property type="protein sequence ID" value="KAG7409144.1"/>
    <property type="molecule type" value="Genomic_DNA"/>
</dbReference>